<reference evidence="5" key="1">
    <citation type="submission" date="2021-03" db="EMBL/GenBank/DDBJ databases">
        <authorList>
            <person name="Kanchanasin P."/>
            <person name="Saeng-In P."/>
            <person name="Phongsopitanun W."/>
            <person name="Yuki M."/>
            <person name="Kudo T."/>
            <person name="Ohkuma M."/>
            <person name="Tanasupawat S."/>
        </authorList>
    </citation>
    <scope>NUCLEOTIDE SEQUENCE</scope>
    <source>
        <strain evidence="5">GKU 128</strain>
    </source>
</reference>
<dbReference type="GO" id="GO:0016887">
    <property type="term" value="F:ATP hydrolysis activity"/>
    <property type="evidence" value="ECO:0007669"/>
    <property type="project" value="InterPro"/>
</dbReference>
<dbReference type="Gene3D" id="3.40.50.300">
    <property type="entry name" value="P-loop containing nucleotide triphosphate hydrolases"/>
    <property type="match status" value="1"/>
</dbReference>
<keyword evidence="3 5" id="KW-0067">ATP-binding</keyword>
<evidence type="ECO:0000259" key="4">
    <source>
        <dbReference type="PROSITE" id="PS50893"/>
    </source>
</evidence>
<accession>A0A939PMG2</accession>
<gene>
    <name evidence="5" type="ORF">J4573_51860</name>
</gene>
<evidence type="ECO:0000256" key="3">
    <source>
        <dbReference type="ARBA" id="ARBA00022840"/>
    </source>
</evidence>
<evidence type="ECO:0000313" key="6">
    <source>
        <dbReference type="Proteomes" id="UP000669179"/>
    </source>
</evidence>
<keyword evidence="6" id="KW-1185">Reference proteome</keyword>
<evidence type="ECO:0000256" key="2">
    <source>
        <dbReference type="ARBA" id="ARBA00022741"/>
    </source>
</evidence>
<dbReference type="GO" id="GO:0005524">
    <property type="term" value="F:ATP binding"/>
    <property type="evidence" value="ECO:0007669"/>
    <property type="project" value="UniProtKB-KW"/>
</dbReference>
<dbReference type="InterPro" id="IPR051782">
    <property type="entry name" value="ABC_Transporter_VariousFunc"/>
</dbReference>
<dbReference type="InterPro" id="IPR003593">
    <property type="entry name" value="AAA+_ATPase"/>
</dbReference>
<dbReference type="EMBL" id="JAGEOJ010000040">
    <property type="protein sequence ID" value="MBO2455652.1"/>
    <property type="molecule type" value="Genomic_DNA"/>
</dbReference>
<dbReference type="AlphaFoldDB" id="A0A939PMG2"/>
<dbReference type="PANTHER" id="PTHR42939:SF1">
    <property type="entry name" value="ABC TRANSPORTER ATP-BINDING PROTEIN ALBC-RELATED"/>
    <property type="match status" value="1"/>
</dbReference>
<dbReference type="PANTHER" id="PTHR42939">
    <property type="entry name" value="ABC TRANSPORTER ATP-BINDING PROTEIN ALBC-RELATED"/>
    <property type="match status" value="1"/>
</dbReference>
<name>A0A939PMG2_9ACTN</name>
<protein>
    <submittedName>
        <fullName evidence="5">ABC transporter ATP-binding protein</fullName>
    </submittedName>
</protein>
<dbReference type="Pfam" id="PF00005">
    <property type="entry name" value="ABC_tran"/>
    <property type="match status" value="1"/>
</dbReference>
<dbReference type="Proteomes" id="UP000669179">
    <property type="component" value="Unassembled WGS sequence"/>
</dbReference>
<proteinExistence type="predicted"/>
<dbReference type="InterPro" id="IPR027417">
    <property type="entry name" value="P-loop_NTPase"/>
</dbReference>
<dbReference type="SMART" id="SM00382">
    <property type="entry name" value="AAA"/>
    <property type="match status" value="1"/>
</dbReference>
<evidence type="ECO:0000256" key="1">
    <source>
        <dbReference type="ARBA" id="ARBA00022448"/>
    </source>
</evidence>
<dbReference type="PROSITE" id="PS50893">
    <property type="entry name" value="ABC_TRANSPORTER_2"/>
    <property type="match status" value="1"/>
</dbReference>
<dbReference type="InterPro" id="IPR003439">
    <property type="entry name" value="ABC_transporter-like_ATP-bd"/>
</dbReference>
<organism evidence="5 6">
    <name type="scientific">Actinomadura barringtoniae</name>
    <dbReference type="NCBI Taxonomy" id="1427535"/>
    <lineage>
        <taxon>Bacteria</taxon>
        <taxon>Bacillati</taxon>
        <taxon>Actinomycetota</taxon>
        <taxon>Actinomycetes</taxon>
        <taxon>Streptosporangiales</taxon>
        <taxon>Thermomonosporaceae</taxon>
        <taxon>Actinomadura</taxon>
    </lineage>
</organism>
<dbReference type="RefSeq" id="WP_208263875.1">
    <property type="nucleotide sequence ID" value="NZ_JAGEOJ010000040.1"/>
</dbReference>
<keyword evidence="2" id="KW-0547">Nucleotide-binding</keyword>
<comment type="caution">
    <text evidence="5">The sequence shown here is derived from an EMBL/GenBank/DDBJ whole genome shotgun (WGS) entry which is preliminary data.</text>
</comment>
<feature type="domain" description="ABC transporter" evidence="4">
    <location>
        <begin position="1"/>
        <end position="218"/>
    </location>
</feature>
<evidence type="ECO:0000313" key="5">
    <source>
        <dbReference type="EMBL" id="MBO2455652.1"/>
    </source>
</evidence>
<sequence length="234" mass="25616">MQLTEVAFRYHRKSPWVLRDVSFTLPEGVTEVTGRNGAGKSTLLRLLAGLRTPTRGTVTGRPTRVGYAPERFPVDQPFTVLAYLKHMAAIRGISESSITTWADRLRFDHLLNVKLPDLSKGSAQKVGLAQALMADPALLILDEPFAGLDAQTRDELPALITDLADAGTTVVVSDHQRVIEAVPGITRVRIEEATLTQATAPSDKALLEVVVDQEDLEAVEAKLRAEGYEVRRPQ</sequence>
<keyword evidence="1" id="KW-0813">Transport</keyword>
<dbReference type="SUPFAM" id="SSF52540">
    <property type="entry name" value="P-loop containing nucleoside triphosphate hydrolases"/>
    <property type="match status" value="1"/>
</dbReference>